<reference evidence="1 2" key="1">
    <citation type="submission" date="2023-02" db="EMBL/GenBank/DDBJ databases">
        <authorList>
            <person name="Maleckis M."/>
        </authorList>
    </citation>
    <scope>NUCLEOTIDE SEQUENCE [LARGE SCALE GENOMIC DNA]</scope>
    <source>
        <strain evidence="1 2">P8-A2</strain>
    </source>
</reference>
<organism evidence="1 2">
    <name type="scientific">Streptomyces mirabilis</name>
    <dbReference type="NCBI Taxonomy" id="68239"/>
    <lineage>
        <taxon>Bacteria</taxon>
        <taxon>Bacillati</taxon>
        <taxon>Actinomycetota</taxon>
        <taxon>Actinomycetes</taxon>
        <taxon>Kitasatosporales</taxon>
        <taxon>Streptomycetaceae</taxon>
        <taxon>Streptomyces</taxon>
    </lineage>
</organism>
<evidence type="ECO:0000313" key="2">
    <source>
        <dbReference type="Proteomes" id="UP001257627"/>
    </source>
</evidence>
<protein>
    <submittedName>
        <fullName evidence="1">Uncharacterized protein</fullName>
    </submittedName>
</protein>
<proteinExistence type="predicted"/>
<name>A0ABU3V013_9ACTN</name>
<comment type="caution">
    <text evidence="1">The sequence shown here is derived from an EMBL/GenBank/DDBJ whole genome shotgun (WGS) entry which is preliminary data.</text>
</comment>
<dbReference type="Proteomes" id="UP001257627">
    <property type="component" value="Unassembled WGS sequence"/>
</dbReference>
<sequence length="137" mass="15018">MAATKTGTYRHTRRTAALADAIDRARHGLDASGAKAAETDIVSRVVRRKSVADLAVIDVRHDWTEVYRDSPVQGRDDDRDVPALVPVQDRSTADMIRDLIKDGVVKPPEISRMLLAKGVSAEPGYIRRIVRSVNGSS</sequence>
<dbReference type="EMBL" id="JARAKF010000001">
    <property type="protein sequence ID" value="MDU8999516.1"/>
    <property type="molecule type" value="Genomic_DNA"/>
</dbReference>
<gene>
    <name evidence="1" type="ORF">PU648_45630</name>
</gene>
<dbReference type="RefSeq" id="WP_143607348.1">
    <property type="nucleotide sequence ID" value="NZ_CP107955.1"/>
</dbReference>
<keyword evidence="2" id="KW-1185">Reference proteome</keyword>
<evidence type="ECO:0000313" key="1">
    <source>
        <dbReference type="EMBL" id="MDU8999516.1"/>
    </source>
</evidence>
<accession>A0ABU3V013</accession>